<feature type="compositionally biased region" description="Low complexity" evidence="1">
    <location>
        <begin position="66"/>
        <end position="76"/>
    </location>
</feature>
<comment type="caution">
    <text evidence="3">The sequence shown here is derived from an EMBL/GenBank/DDBJ whole genome shotgun (WGS) entry which is preliminary data.</text>
</comment>
<protein>
    <submittedName>
        <fullName evidence="3">Uncharacterized protein</fullName>
    </submittedName>
</protein>
<accession>A0A511RLY2</accession>
<evidence type="ECO:0000256" key="1">
    <source>
        <dbReference type="SAM" id="MobiDB-lite"/>
    </source>
</evidence>
<evidence type="ECO:0000313" key="4">
    <source>
        <dbReference type="Proteomes" id="UP000321827"/>
    </source>
</evidence>
<dbReference type="Proteomes" id="UP000321827">
    <property type="component" value="Unassembled WGS sequence"/>
</dbReference>
<organism evidence="3 4">
    <name type="scientific">Oceanithermus desulfurans NBRC 100063</name>
    <dbReference type="NCBI Taxonomy" id="1227550"/>
    <lineage>
        <taxon>Bacteria</taxon>
        <taxon>Thermotogati</taxon>
        <taxon>Deinococcota</taxon>
        <taxon>Deinococci</taxon>
        <taxon>Thermales</taxon>
        <taxon>Thermaceae</taxon>
        <taxon>Oceanithermus</taxon>
    </lineage>
</organism>
<sequence>MELDAAVWFTAPVVVSGWVLGLALLAGLLFALLRFVVAAALRQVLEQELARFAQTPARTGPDSKASEPGAAAAEAARNSRGEGT</sequence>
<feature type="transmembrane region" description="Helical" evidence="2">
    <location>
        <begin position="6"/>
        <end position="33"/>
    </location>
</feature>
<dbReference type="RefSeq" id="WP_147146956.1">
    <property type="nucleotide sequence ID" value="NZ_BJXN01000007.1"/>
</dbReference>
<evidence type="ECO:0000256" key="2">
    <source>
        <dbReference type="SAM" id="Phobius"/>
    </source>
</evidence>
<evidence type="ECO:0000313" key="3">
    <source>
        <dbReference type="EMBL" id="GEM89806.1"/>
    </source>
</evidence>
<dbReference type="AlphaFoldDB" id="A0A511RLY2"/>
<name>A0A511RLY2_9DEIN</name>
<gene>
    <name evidence="3" type="ORF">ODE01S_12400</name>
</gene>
<dbReference type="EMBL" id="BJXN01000007">
    <property type="protein sequence ID" value="GEM89806.1"/>
    <property type="molecule type" value="Genomic_DNA"/>
</dbReference>
<keyword evidence="2" id="KW-1133">Transmembrane helix</keyword>
<reference evidence="3 4" key="1">
    <citation type="submission" date="2019-07" db="EMBL/GenBank/DDBJ databases">
        <title>Whole genome shotgun sequence of Oceanithermus desulfurans NBRC 100063.</title>
        <authorList>
            <person name="Hosoyama A."/>
            <person name="Uohara A."/>
            <person name="Ohji S."/>
            <person name="Ichikawa N."/>
        </authorList>
    </citation>
    <scope>NUCLEOTIDE SEQUENCE [LARGE SCALE GENOMIC DNA]</scope>
    <source>
        <strain evidence="3 4">NBRC 100063</strain>
    </source>
</reference>
<proteinExistence type="predicted"/>
<keyword evidence="2" id="KW-0812">Transmembrane</keyword>
<feature type="region of interest" description="Disordered" evidence="1">
    <location>
        <begin position="56"/>
        <end position="84"/>
    </location>
</feature>
<keyword evidence="2" id="KW-0472">Membrane</keyword>